<reference evidence="6" key="1">
    <citation type="submission" date="2023-06" db="EMBL/GenBank/DDBJ databases">
        <authorList>
            <person name="Delattre M."/>
        </authorList>
    </citation>
    <scope>NUCLEOTIDE SEQUENCE</scope>
    <source>
        <strain evidence="6">AF72</strain>
    </source>
</reference>
<keyword evidence="7" id="KW-1185">Reference proteome</keyword>
<evidence type="ECO:0000259" key="5">
    <source>
        <dbReference type="PROSITE" id="PS01180"/>
    </source>
</evidence>
<dbReference type="SMART" id="SM00042">
    <property type="entry name" value="CUB"/>
    <property type="match status" value="2"/>
</dbReference>
<keyword evidence="4" id="KW-1133">Transmembrane helix</keyword>
<comment type="caution">
    <text evidence="6">The sequence shown here is derived from an EMBL/GenBank/DDBJ whole genome shotgun (WGS) entry which is preliminary data.</text>
</comment>
<keyword evidence="4" id="KW-0472">Membrane</keyword>
<evidence type="ECO:0000256" key="3">
    <source>
        <dbReference type="PROSITE-ProRule" id="PRU00059"/>
    </source>
</evidence>
<dbReference type="EMBL" id="CATQJA010001158">
    <property type="protein sequence ID" value="CAJ0566045.1"/>
    <property type="molecule type" value="Genomic_DNA"/>
</dbReference>
<keyword evidence="2" id="KW-1015">Disulfide bond</keyword>
<dbReference type="PROSITE" id="PS01180">
    <property type="entry name" value="CUB"/>
    <property type="match status" value="2"/>
</dbReference>
<accession>A0AA36CDB6</accession>
<evidence type="ECO:0000256" key="4">
    <source>
        <dbReference type="SAM" id="Phobius"/>
    </source>
</evidence>
<dbReference type="Pfam" id="PF00431">
    <property type="entry name" value="CUB"/>
    <property type="match status" value="2"/>
</dbReference>
<dbReference type="PANTHER" id="PTHR24251:SF30">
    <property type="entry name" value="MEMBRANE FRIZZLED-RELATED PROTEIN"/>
    <property type="match status" value="1"/>
</dbReference>
<keyword evidence="4" id="KW-0812">Transmembrane</keyword>
<protein>
    <recommendedName>
        <fullName evidence="5">CUB domain-containing protein</fullName>
    </recommendedName>
</protein>
<evidence type="ECO:0000313" key="7">
    <source>
        <dbReference type="Proteomes" id="UP001177023"/>
    </source>
</evidence>
<gene>
    <name evidence="6" type="ORF">MSPICULIGERA_LOCUS4661</name>
</gene>
<evidence type="ECO:0000256" key="1">
    <source>
        <dbReference type="ARBA" id="ARBA00022737"/>
    </source>
</evidence>
<sequence length="280" mass="31168">MANGPPVVVILGLLFFHNLIAVASLRGNFESKFVLPPVLEENVTIYGTEGKLTTPNFPNDYPNLAQIVYYLQAPPGYFIHLTFYTLRTEECCDRVTVYDSNLKDGAKILKELSGNGTGTVVESSGPSMTVLFSSDLLNTDIGFYAEFTTVLISYKYSASHACPPAPFTATDSTDYVYGIETSPSWPYAYPNNALCNYWIGVPDGHKIKLTIESFWTEKCCDRLYIYDGIDQRATMLANLSGSYEDLPLHTLHSSSSRLYLQFSTDLINNGPGFSLLFERE</sequence>
<dbReference type="PANTHER" id="PTHR24251">
    <property type="entry name" value="OVOCHYMASE-RELATED"/>
    <property type="match status" value="1"/>
</dbReference>
<evidence type="ECO:0000313" key="6">
    <source>
        <dbReference type="EMBL" id="CAJ0566045.1"/>
    </source>
</evidence>
<dbReference type="InterPro" id="IPR000859">
    <property type="entry name" value="CUB_dom"/>
</dbReference>
<dbReference type="InterPro" id="IPR035914">
    <property type="entry name" value="Sperma_CUB_dom_sf"/>
</dbReference>
<dbReference type="Gene3D" id="2.60.120.290">
    <property type="entry name" value="Spermadhesin, CUB domain"/>
    <property type="match status" value="2"/>
</dbReference>
<dbReference type="SUPFAM" id="SSF49854">
    <property type="entry name" value="Spermadhesin, CUB domain"/>
    <property type="match status" value="2"/>
</dbReference>
<evidence type="ECO:0000256" key="2">
    <source>
        <dbReference type="ARBA" id="ARBA00023157"/>
    </source>
</evidence>
<comment type="caution">
    <text evidence="3">Lacks conserved residue(s) required for the propagation of feature annotation.</text>
</comment>
<name>A0AA36CDB6_9BILA</name>
<feature type="domain" description="CUB" evidence="5">
    <location>
        <begin position="41"/>
        <end position="150"/>
    </location>
</feature>
<proteinExistence type="predicted"/>
<organism evidence="6 7">
    <name type="scientific">Mesorhabditis spiculigera</name>
    <dbReference type="NCBI Taxonomy" id="96644"/>
    <lineage>
        <taxon>Eukaryota</taxon>
        <taxon>Metazoa</taxon>
        <taxon>Ecdysozoa</taxon>
        <taxon>Nematoda</taxon>
        <taxon>Chromadorea</taxon>
        <taxon>Rhabditida</taxon>
        <taxon>Rhabditina</taxon>
        <taxon>Rhabditomorpha</taxon>
        <taxon>Rhabditoidea</taxon>
        <taxon>Rhabditidae</taxon>
        <taxon>Mesorhabditinae</taxon>
        <taxon>Mesorhabditis</taxon>
    </lineage>
</organism>
<feature type="domain" description="CUB" evidence="5">
    <location>
        <begin position="162"/>
        <end position="280"/>
    </location>
</feature>
<dbReference type="CDD" id="cd00041">
    <property type="entry name" value="CUB"/>
    <property type="match status" value="2"/>
</dbReference>
<dbReference type="Proteomes" id="UP001177023">
    <property type="component" value="Unassembled WGS sequence"/>
</dbReference>
<feature type="transmembrane region" description="Helical" evidence="4">
    <location>
        <begin position="6"/>
        <end position="25"/>
    </location>
</feature>
<feature type="non-terminal residue" evidence="6">
    <location>
        <position position="1"/>
    </location>
</feature>
<keyword evidence="1" id="KW-0677">Repeat</keyword>
<dbReference type="AlphaFoldDB" id="A0AA36CDB6"/>